<dbReference type="GO" id="GO:0042823">
    <property type="term" value="P:pyridoxal phosphate biosynthetic process"/>
    <property type="evidence" value="ECO:0007669"/>
    <property type="project" value="InterPro"/>
</dbReference>
<dbReference type="SUPFAM" id="SSF90257">
    <property type="entry name" value="Myosin rod fragments"/>
    <property type="match status" value="1"/>
</dbReference>
<dbReference type="GO" id="GO:0006520">
    <property type="term" value="P:amino acid metabolic process"/>
    <property type="evidence" value="ECO:0007669"/>
    <property type="project" value="TreeGrafter"/>
</dbReference>
<dbReference type="PANTHER" id="PTHR31829:SF0">
    <property type="entry name" value="PYRIDOXAL 5'-PHOSPHATE SYNTHASE SUBUNIT SNZ1-RELATED"/>
    <property type="match status" value="1"/>
</dbReference>
<sequence length="1490" mass="163741">MPRQALRQSREETKAAKAEFHEYKVRQQIKRQVVLYFSSLQYKASRPTWPMKTATSSVMPSLLLQGSNGMSQILIAFHGSIFRSCLWSPPMASVQPAAAAYVQNLLERVISGRQAAEEAAHQYVNGLMRKAFAAAAIDSTARDVAALCAREAVKGFVEKAKAQEPQQASSGEHEREVAAACARVVVARYVEKASLEVNVAKLAQSQGPGREEAAACARAAVASWTAKASEAARREGPEGKVAAACARVAVARYVEKAKEAVRQGESQEKAERDRVPEFVKRHEGKAFEEALAQGDERQVAALCARYAVKQFVAQASDAVRQQGTQASVRSTVEKVHSSVVKAANHLAAAAQATVENLEGLVSDCEDPANANSEEGVESPRGTRSPMKPDGVAPKKKRPAPKLKGAGPSHLPLAQLEPWTAPPSPQTLLAELALPPPKKEKAQAKLRPYDVEEERKRDVELLQQRHQENLQRQRQVQQELRTQHQQSFVRDVSGQISLAPQGSSRDWCPRFTAEPQPPKPKKGRAGVRASSSRRSRFKPSEAETTCMLSDSDWAFSKDAVALPENLLAAMAEMEADEPRSVVDDPVLRAYLAVYKSTVCKRGGEDDDTRGALDLAFPEGQSPCGSRDGSKRRAKSAASRLSKAKGAAWLQPGLMSWQDRGKAWFWPRKGAVPPMETAVLALLNGQPPPIEATAQAAAAARQQFALCHGSILVAHAAESAAGVFMGASCRCQDVKLFTRTSQSFCQRLAQGDLAKLDRVWLNEYLVRTINNQSYAIRQKTKDDILVSWRYHCERSRAVELEGRNHVLVTRVNDLEAKMVATQEDLEEAARQWEEQRSALEADRDEYKRLYEKFLAAHERAMAELEESQGTAEDQAKKLQVLTLEKHRLTDKVEELEDDKKRMSKQLAELRDEVAKLKAELRRLGAQLREGEVALLLARSDAQQLRADARSLEDVVPLESDGPARPSQRRLLQESGRREAELLDLLLVSETLADARLKRLLELEGPGNEPDAEEEPGMKPASEIGVLPAERRLRRHVEKERDELLAFARDLDTELVKVKTECYHTVREIKQKCAQELEDFKTTELAKVKADFQAKIDEITRQRDMLQKEVELGESVAPHLPTLNPLVSQDPSRICGVCRRTIVFEGLCIGNVCGMSLVKKGLPAMLKGGVLVIMDVMNKEQAKIAEEAGIPADIRQSKGVARMSDPKMIKEIVNSVSIPAGHSLRKLQQVMAKCRIGHFVESQVLQQIGVDCIDESEVLTVADEGLVWSSDVTRGKVATFRRDAQPFPWIGVVERANARFKVPFVQGTKHPGFFGVGGASMIRTKGEAGTGDVVEAVRHIRTLHKEMRMVQMMDDDELFTYAKEIGAPIDLLQQVKKTGKLPVVNFAAGGVATPADAALCMQLGVDGVFVGSGIFKSSDPAKRARAIVKAVTHYNDAQVVAEVSEDLGEAMTGINCDGLATRFADREGGNMPSAKKARTESYGDHKGLAGTAF</sequence>
<feature type="compositionally biased region" description="Polar residues" evidence="10">
    <location>
        <begin position="493"/>
        <end position="503"/>
    </location>
</feature>
<feature type="domain" description="PdxS/SNZ N-terminal" evidence="11">
    <location>
        <begin position="1154"/>
        <end position="1261"/>
    </location>
</feature>
<feature type="domain" description="PdxS/SNZ N-terminal" evidence="11">
    <location>
        <begin position="1295"/>
        <end position="1385"/>
    </location>
</feature>
<dbReference type="PROSITE" id="PS51129">
    <property type="entry name" value="PDXS_SNZ_2"/>
    <property type="match status" value="1"/>
</dbReference>
<dbReference type="OrthoDB" id="437465at2759"/>
<evidence type="ECO:0000256" key="2">
    <source>
        <dbReference type="ARBA" id="ARBA00007281"/>
    </source>
</evidence>
<reference evidence="12 13" key="1">
    <citation type="submission" date="2016-02" db="EMBL/GenBank/DDBJ databases">
        <title>Genome analysis of coral dinoflagellate symbionts highlights evolutionary adaptations to a symbiotic lifestyle.</title>
        <authorList>
            <person name="Aranda M."/>
            <person name="Li Y."/>
            <person name="Liew Y.J."/>
            <person name="Baumgarten S."/>
            <person name="Simakov O."/>
            <person name="Wilson M."/>
            <person name="Piel J."/>
            <person name="Ashoor H."/>
            <person name="Bougouffa S."/>
            <person name="Bajic V.B."/>
            <person name="Ryu T."/>
            <person name="Ravasi T."/>
            <person name="Bayer T."/>
            <person name="Micklem G."/>
            <person name="Kim H."/>
            <person name="Bhak J."/>
            <person name="Lajeunesse T.C."/>
            <person name="Voolstra C.R."/>
        </authorList>
    </citation>
    <scope>NUCLEOTIDE SEQUENCE [LARGE SCALE GENOMIC DNA]</scope>
    <source>
        <strain evidence="12 13">CCMP2467</strain>
    </source>
</reference>
<feature type="compositionally biased region" description="Basic residues" evidence="10">
    <location>
        <begin position="518"/>
        <end position="536"/>
    </location>
</feature>
<dbReference type="PANTHER" id="PTHR31829">
    <property type="entry name" value="PYRIDOXAL 5'-PHOSPHATE SYNTHASE SUBUNIT SNZ1-RELATED"/>
    <property type="match status" value="1"/>
</dbReference>
<evidence type="ECO:0000256" key="4">
    <source>
        <dbReference type="ARBA" id="ARBA00022898"/>
    </source>
</evidence>
<evidence type="ECO:0000259" key="11">
    <source>
        <dbReference type="Pfam" id="PF01680"/>
    </source>
</evidence>
<evidence type="ECO:0000256" key="9">
    <source>
        <dbReference type="SAM" id="Coils"/>
    </source>
</evidence>
<dbReference type="InterPro" id="IPR011060">
    <property type="entry name" value="RibuloseP-bd_barrel"/>
</dbReference>
<protein>
    <recommendedName>
        <fullName evidence="3">pyridoxal 5'-phosphate synthase (glutamine hydrolyzing)</fullName>
        <ecNumber evidence="3">4.3.3.6</ecNumber>
    </recommendedName>
</protein>
<dbReference type="Proteomes" id="UP000186817">
    <property type="component" value="Unassembled WGS sequence"/>
</dbReference>
<feature type="region of interest" description="Disordered" evidence="10">
    <location>
        <begin position="432"/>
        <end position="451"/>
    </location>
</feature>
<evidence type="ECO:0000313" key="12">
    <source>
        <dbReference type="EMBL" id="OLP96081.1"/>
    </source>
</evidence>
<dbReference type="EMBL" id="LSRX01000481">
    <property type="protein sequence ID" value="OLP96081.1"/>
    <property type="molecule type" value="Genomic_DNA"/>
</dbReference>
<organism evidence="12 13">
    <name type="scientific">Symbiodinium microadriaticum</name>
    <name type="common">Dinoflagellate</name>
    <name type="synonym">Zooxanthella microadriatica</name>
    <dbReference type="NCBI Taxonomy" id="2951"/>
    <lineage>
        <taxon>Eukaryota</taxon>
        <taxon>Sar</taxon>
        <taxon>Alveolata</taxon>
        <taxon>Dinophyceae</taxon>
        <taxon>Suessiales</taxon>
        <taxon>Symbiodiniaceae</taxon>
        <taxon>Symbiodinium</taxon>
    </lineage>
</organism>
<evidence type="ECO:0000256" key="5">
    <source>
        <dbReference type="ARBA" id="ARBA00023239"/>
    </source>
</evidence>
<feature type="region of interest" description="Disordered" evidence="10">
    <location>
        <begin position="362"/>
        <end position="423"/>
    </location>
</feature>
<keyword evidence="9" id="KW-0175">Coiled coil</keyword>
<dbReference type="EC" id="4.3.3.6" evidence="3"/>
<comment type="pathway">
    <text evidence="1">Cofactor biosynthesis; pyridoxal 5'-phosphate biosynthesis.</text>
</comment>
<keyword evidence="13" id="KW-1185">Reference proteome</keyword>
<accession>A0A1Q9DLN2</accession>
<keyword evidence="5" id="KW-0456">Lyase</keyword>
<gene>
    <name evidence="12" type="primary">pdx1</name>
    <name evidence="12" type="ORF">AK812_SmicGene21738</name>
</gene>
<keyword evidence="4" id="KW-0663">Pyridoxal phosphate</keyword>
<evidence type="ECO:0000256" key="6">
    <source>
        <dbReference type="ARBA" id="ARBA00023270"/>
    </source>
</evidence>
<evidence type="ECO:0000313" key="13">
    <source>
        <dbReference type="Proteomes" id="UP000186817"/>
    </source>
</evidence>
<dbReference type="InterPro" id="IPR013785">
    <property type="entry name" value="Aldolase_TIM"/>
</dbReference>
<dbReference type="Gene3D" id="3.20.20.70">
    <property type="entry name" value="Aldolase class I"/>
    <property type="match status" value="2"/>
</dbReference>
<dbReference type="SUPFAM" id="SSF51366">
    <property type="entry name" value="Ribulose-phoshate binding barrel"/>
    <property type="match status" value="1"/>
</dbReference>
<evidence type="ECO:0000256" key="10">
    <source>
        <dbReference type="SAM" id="MobiDB-lite"/>
    </source>
</evidence>
<feature type="region of interest" description="Disordered" evidence="10">
    <location>
        <begin position="1002"/>
        <end position="1022"/>
    </location>
</feature>
<dbReference type="InterPro" id="IPR033755">
    <property type="entry name" value="PdxS/SNZ_N"/>
</dbReference>
<dbReference type="InterPro" id="IPR001852">
    <property type="entry name" value="PdxS/SNZ"/>
</dbReference>
<evidence type="ECO:0000256" key="8">
    <source>
        <dbReference type="PROSITE-ProRule" id="PRU00481"/>
    </source>
</evidence>
<comment type="similarity">
    <text evidence="2 8">Belongs to the PdxS/SNZ family.</text>
</comment>
<comment type="catalytic activity">
    <reaction evidence="7">
        <text>aldehydo-D-ribose 5-phosphate + D-glyceraldehyde 3-phosphate + L-glutamine = pyridoxal 5'-phosphate + L-glutamate + phosphate + 3 H2O + H(+)</text>
        <dbReference type="Rhea" id="RHEA:31507"/>
        <dbReference type="ChEBI" id="CHEBI:15377"/>
        <dbReference type="ChEBI" id="CHEBI:15378"/>
        <dbReference type="ChEBI" id="CHEBI:29985"/>
        <dbReference type="ChEBI" id="CHEBI:43474"/>
        <dbReference type="ChEBI" id="CHEBI:58273"/>
        <dbReference type="ChEBI" id="CHEBI:58359"/>
        <dbReference type="ChEBI" id="CHEBI:59776"/>
        <dbReference type="ChEBI" id="CHEBI:597326"/>
        <dbReference type="EC" id="4.3.3.6"/>
    </reaction>
</comment>
<evidence type="ECO:0000256" key="1">
    <source>
        <dbReference type="ARBA" id="ARBA00004737"/>
    </source>
</evidence>
<feature type="region of interest" description="Disordered" evidence="10">
    <location>
        <begin position="614"/>
        <end position="635"/>
    </location>
</feature>
<feature type="compositionally biased region" description="Basic and acidic residues" evidence="10">
    <location>
        <begin position="436"/>
        <end position="451"/>
    </location>
</feature>
<feature type="coiled-coil region" evidence="9">
    <location>
        <begin position="809"/>
        <end position="931"/>
    </location>
</feature>
<dbReference type="GO" id="GO:0036381">
    <property type="term" value="F:pyridoxal 5'-phosphate synthase (glutamine hydrolysing) activity"/>
    <property type="evidence" value="ECO:0007669"/>
    <property type="project" value="UniProtKB-EC"/>
</dbReference>
<dbReference type="Pfam" id="PF01680">
    <property type="entry name" value="SOR_SNZ"/>
    <property type="match status" value="2"/>
</dbReference>
<dbReference type="PROSITE" id="PS01235">
    <property type="entry name" value="PDXS_SNZ_1"/>
    <property type="match status" value="1"/>
</dbReference>
<evidence type="ECO:0000256" key="3">
    <source>
        <dbReference type="ARBA" id="ARBA00012084"/>
    </source>
</evidence>
<comment type="caution">
    <text evidence="12">The sequence shown here is derived from an EMBL/GenBank/DDBJ whole genome shotgun (WGS) entry which is preliminary data.</text>
</comment>
<evidence type="ECO:0000256" key="7">
    <source>
        <dbReference type="ARBA" id="ARBA00047992"/>
    </source>
</evidence>
<feature type="region of interest" description="Disordered" evidence="10">
    <location>
        <begin position="493"/>
        <end position="542"/>
    </location>
</feature>
<keyword evidence="6" id="KW-0704">Schiff base</keyword>
<name>A0A1Q9DLN2_SYMMI</name>
<dbReference type="GO" id="GO:0008615">
    <property type="term" value="P:pyridoxine biosynthetic process"/>
    <property type="evidence" value="ECO:0007669"/>
    <property type="project" value="TreeGrafter"/>
</dbReference>
<proteinExistence type="inferred from homology"/>